<dbReference type="PANTHER" id="PTHR10887">
    <property type="entry name" value="DNA2/NAM7 HELICASE FAMILY"/>
    <property type="match status" value="1"/>
</dbReference>
<dbReference type="Proteomes" id="UP000800041">
    <property type="component" value="Unassembled WGS sequence"/>
</dbReference>
<sequence>MSSPISAAATALQMMPPDISQFEESLACNRKIPKDSKTYTGCLNVGLSDIYGSLHGTPGRLRNSQAEPICENMVDVTLTTIATPGWTVAAELNFDVYYFSDKSTIIPASTRMSLRMNERHIKSIQIRNVKPPSSSLHYMAIYNDVKIHFPNIKDLDRFIAFNDLHVVKIDYNATKVAVCGCNFFVDHQIGGPISSKIRQLQSKFRGKTQFILLFRSAHATGMLATFKTRLEARRETSLLQAWWPRSRGRVEIDHHTPRPRRRGVFPLRHSYDCIELLSTAMLCGAMYESEALYAAAAPCEAALRVQSLPGCGNRQYFAYMEEHTLTAHPSIGDEVTLCFEGVVDDPSYRWIGRVLEPLPQAKPNEISLFITRPYDEDEREWLRVEIPAASWVHETKSSMDADLRSITSITAKIRNAYDNIPLKRQIHGLRQLQEHATPSQTKIMLGNDLENIEKRNFFEKVPSDDVQLANVGTTKQGQIVNALRDAPGGMTQIQTQQGTDKCIIISQIIKPLVMAEDDAAPANVLVCAASNTTADGLARNLNRMILAVNNERSTPRYSYVVRLHSGDTENAIVRRDGDRARQRRGDAPPPVLDKQEMEQAKLRIVEEMLLPAQKLLDLYHTHCHQPYDIDDLSLKEWDLAMGVLMLYRAGAYRNVKHPIEHPDAKIKYAGFRNNHDYYFGRSHFDSKFYYAGGIVEGPDAWYNAHCKELFNEVASNASVIVTTFSNALDSKIYESYSPRHLVVEEAEKILSLNFIALWAALPSLRHIVQFAGPKLERPKIQSTVHDNPFALQLGISFFERNMFNGFPTLQITEESGDAEEV</sequence>
<organism evidence="1 2">
    <name type="scientific">Aulographum hederae CBS 113979</name>
    <dbReference type="NCBI Taxonomy" id="1176131"/>
    <lineage>
        <taxon>Eukaryota</taxon>
        <taxon>Fungi</taxon>
        <taxon>Dikarya</taxon>
        <taxon>Ascomycota</taxon>
        <taxon>Pezizomycotina</taxon>
        <taxon>Dothideomycetes</taxon>
        <taxon>Pleosporomycetidae</taxon>
        <taxon>Aulographales</taxon>
        <taxon>Aulographaceae</taxon>
    </lineage>
</organism>
<dbReference type="OrthoDB" id="4114761at2759"/>
<dbReference type="PANTHER" id="PTHR10887:SF495">
    <property type="entry name" value="HELICASE SENATAXIN ISOFORM X1-RELATED"/>
    <property type="match status" value="1"/>
</dbReference>
<dbReference type="InterPro" id="IPR027417">
    <property type="entry name" value="P-loop_NTPase"/>
</dbReference>
<evidence type="ECO:0000313" key="1">
    <source>
        <dbReference type="EMBL" id="KAF1983521.1"/>
    </source>
</evidence>
<reference evidence="1" key="1">
    <citation type="journal article" date="2020" name="Stud. Mycol.">
        <title>101 Dothideomycetes genomes: a test case for predicting lifestyles and emergence of pathogens.</title>
        <authorList>
            <person name="Haridas S."/>
            <person name="Albert R."/>
            <person name="Binder M."/>
            <person name="Bloem J."/>
            <person name="Labutti K."/>
            <person name="Salamov A."/>
            <person name="Andreopoulos B."/>
            <person name="Baker S."/>
            <person name="Barry K."/>
            <person name="Bills G."/>
            <person name="Bluhm B."/>
            <person name="Cannon C."/>
            <person name="Castanera R."/>
            <person name="Culley D."/>
            <person name="Daum C."/>
            <person name="Ezra D."/>
            <person name="Gonzalez J."/>
            <person name="Henrissat B."/>
            <person name="Kuo A."/>
            <person name="Liang C."/>
            <person name="Lipzen A."/>
            <person name="Lutzoni F."/>
            <person name="Magnuson J."/>
            <person name="Mondo S."/>
            <person name="Nolan M."/>
            <person name="Ohm R."/>
            <person name="Pangilinan J."/>
            <person name="Park H.-J."/>
            <person name="Ramirez L."/>
            <person name="Alfaro M."/>
            <person name="Sun H."/>
            <person name="Tritt A."/>
            <person name="Yoshinaga Y."/>
            <person name="Zwiers L.-H."/>
            <person name="Turgeon B."/>
            <person name="Goodwin S."/>
            <person name="Spatafora J."/>
            <person name="Crous P."/>
            <person name="Grigoriev I."/>
        </authorList>
    </citation>
    <scope>NUCLEOTIDE SEQUENCE</scope>
    <source>
        <strain evidence="1">CBS 113979</strain>
    </source>
</reference>
<keyword evidence="2" id="KW-1185">Reference proteome</keyword>
<protein>
    <submittedName>
        <fullName evidence="1">Uncharacterized protein</fullName>
    </submittedName>
</protein>
<dbReference type="Gene3D" id="3.40.50.300">
    <property type="entry name" value="P-loop containing nucleotide triphosphate hydrolases"/>
    <property type="match status" value="1"/>
</dbReference>
<evidence type="ECO:0000313" key="2">
    <source>
        <dbReference type="Proteomes" id="UP000800041"/>
    </source>
</evidence>
<dbReference type="AlphaFoldDB" id="A0A6G1GRF4"/>
<dbReference type="EMBL" id="ML977174">
    <property type="protein sequence ID" value="KAF1983521.1"/>
    <property type="molecule type" value="Genomic_DNA"/>
</dbReference>
<gene>
    <name evidence="1" type="ORF">K402DRAFT_163447</name>
</gene>
<name>A0A6G1GRF4_9PEZI</name>
<accession>A0A6G1GRF4</accession>
<dbReference type="InterPro" id="IPR045055">
    <property type="entry name" value="DNA2/NAM7-like"/>
</dbReference>
<proteinExistence type="predicted"/>